<gene>
    <name evidence="1" type="ORF">AVEN_113033_1</name>
</gene>
<dbReference type="EMBL" id="BGPR01002438">
    <property type="protein sequence ID" value="GBM73430.1"/>
    <property type="molecule type" value="Genomic_DNA"/>
</dbReference>
<comment type="caution">
    <text evidence="1">The sequence shown here is derived from an EMBL/GenBank/DDBJ whole genome shotgun (WGS) entry which is preliminary data.</text>
</comment>
<organism evidence="1 2">
    <name type="scientific">Araneus ventricosus</name>
    <name type="common">Orbweaver spider</name>
    <name type="synonym">Epeira ventricosa</name>
    <dbReference type="NCBI Taxonomy" id="182803"/>
    <lineage>
        <taxon>Eukaryota</taxon>
        <taxon>Metazoa</taxon>
        <taxon>Ecdysozoa</taxon>
        <taxon>Arthropoda</taxon>
        <taxon>Chelicerata</taxon>
        <taxon>Arachnida</taxon>
        <taxon>Araneae</taxon>
        <taxon>Araneomorphae</taxon>
        <taxon>Entelegynae</taxon>
        <taxon>Araneoidea</taxon>
        <taxon>Araneidae</taxon>
        <taxon>Araneus</taxon>
    </lineage>
</organism>
<dbReference type="AlphaFoldDB" id="A0A4Y2I7G5"/>
<accession>A0A4Y2I7G5</accession>
<protein>
    <submittedName>
        <fullName evidence="1">Uncharacterized protein</fullName>
    </submittedName>
</protein>
<proteinExistence type="predicted"/>
<evidence type="ECO:0000313" key="1">
    <source>
        <dbReference type="EMBL" id="GBM73430.1"/>
    </source>
</evidence>
<name>A0A4Y2I7G5_ARAVE</name>
<feature type="non-terminal residue" evidence="1">
    <location>
        <position position="1"/>
    </location>
</feature>
<sequence length="86" mass="9904">RSNHLLQCAFSNSAWLSSSEPFPRVTFTLRNETESELKVKTAAPSALKVVPTRFSLLTLVRVRRFLWLVIIAVMKPIPRRIENNRP</sequence>
<reference evidence="1 2" key="1">
    <citation type="journal article" date="2019" name="Sci. Rep.">
        <title>Orb-weaving spider Araneus ventricosus genome elucidates the spidroin gene catalogue.</title>
        <authorList>
            <person name="Kono N."/>
            <person name="Nakamura H."/>
            <person name="Ohtoshi R."/>
            <person name="Moran D.A.P."/>
            <person name="Shinohara A."/>
            <person name="Yoshida Y."/>
            <person name="Fujiwara M."/>
            <person name="Mori M."/>
            <person name="Tomita M."/>
            <person name="Arakawa K."/>
        </authorList>
    </citation>
    <scope>NUCLEOTIDE SEQUENCE [LARGE SCALE GENOMIC DNA]</scope>
</reference>
<keyword evidence="2" id="KW-1185">Reference proteome</keyword>
<evidence type="ECO:0000313" key="2">
    <source>
        <dbReference type="Proteomes" id="UP000499080"/>
    </source>
</evidence>
<dbReference type="Proteomes" id="UP000499080">
    <property type="component" value="Unassembled WGS sequence"/>
</dbReference>